<dbReference type="Proteomes" id="UP000681794">
    <property type="component" value="Chromosome"/>
</dbReference>
<dbReference type="EMBL" id="CP076544">
    <property type="protein sequence ID" value="QWS32721.1"/>
    <property type="molecule type" value="Genomic_DNA"/>
</dbReference>
<evidence type="ECO:0000313" key="1">
    <source>
        <dbReference type="EMBL" id="QWS32721.1"/>
    </source>
</evidence>
<accession>A0ACD1E1S1</accession>
<protein>
    <submittedName>
        <fullName evidence="1">VanZ family protein</fullName>
    </submittedName>
</protein>
<evidence type="ECO:0000313" key="2">
    <source>
        <dbReference type="Proteomes" id="UP000681794"/>
    </source>
</evidence>
<gene>
    <name evidence="1" type="ORF">KM842_10565</name>
</gene>
<name>A0ACD1E1S1_9MICO</name>
<keyword evidence="2" id="KW-1185">Reference proteome</keyword>
<organism evidence="1 2">
    <name type="scientific">Curtobacterium aetherium</name>
    <dbReference type="NCBI Taxonomy" id="2841594"/>
    <lineage>
        <taxon>Bacteria</taxon>
        <taxon>Bacillati</taxon>
        <taxon>Actinomycetota</taxon>
        <taxon>Actinomycetes</taxon>
        <taxon>Micrococcales</taxon>
        <taxon>Microbacteriaceae</taxon>
        <taxon>Curtobacterium</taxon>
    </lineage>
</organism>
<proteinExistence type="predicted"/>
<reference evidence="1" key="1">
    <citation type="submission" date="2021-06" db="EMBL/GenBank/DDBJ databases">
        <authorList>
            <person name="Ellington A.J."/>
            <person name="Bryan N.C."/>
            <person name="Christner B.C."/>
            <person name="Reisch C.R."/>
        </authorList>
    </citation>
    <scope>NUCLEOTIDE SEQUENCE</scope>
    <source>
        <strain evidence="1">L6-1</strain>
    </source>
</reference>
<sequence length="180" mass="18838">MTPDDPEPSAHDGRSATVRRVVASGRALRRRGGTSAHATGRSRRVALVLAVAYGLAVVLIGFWGTPVDARVQPLLARVIAAAQRRGAPSWFGYEMVESLANVAFFVPLGLLVVLLAGARWWWAGAGAGLLVSAAIETGQALFLPARFATIDDVVANTMGAVVGSLLGVAVLTAAARRRRT</sequence>